<protein>
    <submittedName>
        <fullName evidence="1">Uncharacterized protein</fullName>
    </submittedName>
</protein>
<accession>L9UPC7</accession>
<proteinExistence type="predicted"/>
<dbReference type="AlphaFoldDB" id="L9UPC7"/>
<dbReference type="Proteomes" id="UP000011543">
    <property type="component" value="Unassembled WGS sequence"/>
</dbReference>
<dbReference type="EMBL" id="AOHS01000051">
    <property type="protein sequence ID" value="ELY26572.1"/>
    <property type="molecule type" value="Genomic_DNA"/>
</dbReference>
<gene>
    <name evidence="1" type="ORF">C500_15455</name>
</gene>
<sequence>MAAVSMGPWVWLLQSKQLKQYIIPSVNQRTHQLSQFFGTRSPLGLGNIQSEAEVHSVNSKWKISQLLIKMMSHYGMQCNRKGLSPKISLIQRSIPNELRDSLNSTLNRAGCLTNGS</sequence>
<organism evidence="1 2">
    <name type="scientific">Natrialba magadii (strain ATCC 43099 / DSM 3394 / CCM 3739 / CIP 104546 / IAM 13178 / JCM 8861 / NBRC 102185 / NCIMB 2190 / MS3)</name>
    <name type="common">Natronobacterium magadii</name>
    <dbReference type="NCBI Taxonomy" id="547559"/>
    <lineage>
        <taxon>Archaea</taxon>
        <taxon>Methanobacteriati</taxon>
        <taxon>Methanobacteriota</taxon>
        <taxon>Stenosarchaea group</taxon>
        <taxon>Halobacteria</taxon>
        <taxon>Halobacteriales</taxon>
        <taxon>Natrialbaceae</taxon>
        <taxon>Natrialba</taxon>
    </lineage>
</organism>
<reference evidence="1 2" key="1">
    <citation type="journal article" date="2014" name="PLoS Genet.">
        <title>Phylogenetically driven sequencing of extremely halophilic archaea reveals strategies for static and dynamic osmo-response.</title>
        <authorList>
            <person name="Becker E.A."/>
            <person name="Seitzer P.M."/>
            <person name="Tritt A."/>
            <person name="Larsen D."/>
            <person name="Krusor M."/>
            <person name="Yao A.I."/>
            <person name="Wu D."/>
            <person name="Madern D."/>
            <person name="Eisen J.A."/>
            <person name="Darling A.E."/>
            <person name="Facciotti M.T."/>
        </authorList>
    </citation>
    <scope>NUCLEOTIDE SEQUENCE [LARGE SCALE GENOMIC DNA]</scope>
    <source>
        <strain evidence="2">ATCC 43099 / DSM 3394 / CCM 3739 / CIP 104546 / IAM 13178 / JCM 8861 / NBRC 102185 / NCIMB 2190 / MS3</strain>
    </source>
</reference>
<evidence type="ECO:0000313" key="1">
    <source>
        <dbReference type="EMBL" id="ELY26572.1"/>
    </source>
</evidence>
<evidence type="ECO:0000313" key="2">
    <source>
        <dbReference type="Proteomes" id="UP000011543"/>
    </source>
</evidence>
<name>L9UPC7_NATMM</name>
<comment type="caution">
    <text evidence="1">The sequence shown here is derived from an EMBL/GenBank/DDBJ whole genome shotgun (WGS) entry which is preliminary data.</text>
</comment>